<protein>
    <recommendedName>
        <fullName evidence="3">2-isopropylmalate synthase</fullName>
        <ecNumber evidence="3">2.3.3.13</ecNumber>
    </recommendedName>
</protein>
<dbReference type="InterPro" id="IPR013785">
    <property type="entry name" value="Aldolase_TIM"/>
</dbReference>
<feature type="domain" description="Pyruvate carboxyltransferase" evidence="9">
    <location>
        <begin position="283"/>
        <end position="556"/>
    </location>
</feature>
<dbReference type="FunFam" id="3.20.20.70:FF:000010">
    <property type="entry name" value="2-isopropylmalate synthase"/>
    <property type="match status" value="1"/>
</dbReference>
<dbReference type="PANTHER" id="PTHR10277">
    <property type="entry name" value="HOMOCITRATE SYNTHASE-RELATED"/>
    <property type="match status" value="1"/>
</dbReference>
<dbReference type="GO" id="GO:0010177">
    <property type="term" value="F:methylthioalkylmalate synthase activity"/>
    <property type="evidence" value="ECO:0007669"/>
    <property type="project" value="UniProtKB-ARBA"/>
</dbReference>
<evidence type="ECO:0000313" key="10">
    <source>
        <dbReference type="EMBL" id="KAK9803791.1"/>
    </source>
</evidence>
<dbReference type="Proteomes" id="UP001465755">
    <property type="component" value="Unassembled WGS sequence"/>
</dbReference>
<evidence type="ECO:0000256" key="7">
    <source>
        <dbReference type="ARBA" id="ARBA00023304"/>
    </source>
</evidence>
<keyword evidence="5" id="KW-0028">Amino-acid biosynthesis</keyword>
<evidence type="ECO:0000256" key="2">
    <source>
        <dbReference type="ARBA" id="ARBA00004689"/>
    </source>
</evidence>
<sequence>MDMLSAATSLVSHTPKSASHCGTSAATQAAVMLLPPLLLSGIVMKADTASANGRLYPQASLRAAVIRYTKALMTSRRLFGELEHPEYACPAYRQLRPDNISHQVLALWWKGQDLHALVKVLPTKAGSLVRQLYDAGGAVGGSCRGWGSLYTNTDPQRCEGDQPSSVVTDYELLALDLTCLPSFGSYLKPWRPDNSRQRASGAEVNSLLQPTLGQDARPDAGKSTLRRGEHRGCGHSTLTMRGVSPKATAKNYLPLSTAAVLPPAVPVSRPQYVPGRISDPRYVRIFDTTLRDGEQSPGATLTSKEKLDIARQLAKLGVDIIEAGFPIASPDDFDAVRNIAMDVGRSVDEDGYVPVICGLSRANNKDVETAWEAVKLATLPRVHVFLATSPIHMQYKLKLTPDQVVEKAVAAVKHLVSLGCTDIEFSPEDAGRSDPVFLYRILGEVIKAGATTLNIPDTTGWNLPHEYTGLIQQLIANTPGAENVVFSTHCQNDLGLATANSLAGAIGGARQIECTINGIGERAGNASLEEVVMAINKRGDQLLGGMRTGIRPVHLTVTSKMVSDFSGMAVQPHKAIVGANAFSHESGVHQDGMLKSRLTYEIIDPAEIGLIRSDPAGLSLGKLSGRNALRSKLSSLGYELPPPQVDDLFKRFKALADKKKNVTDDDILALVGDELHQPQKLWELIDLQVVCGTMGLPTATVKLRGPDGMVRVATGMGTGPVDASFKAIDSLVRVQVKLVDYGLTAVTEGIEALATTRVSIRPDGRLGNEAFVTSYQGPKTQRSFTGTGADEDIVVGLLVEGALSQAFAVQTEL</sequence>
<evidence type="ECO:0000256" key="3">
    <source>
        <dbReference type="ARBA" id="ARBA00012973"/>
    </source>
</evidence>
<dbReference type="SUPFAM" id="SSF51569">
    <property type="entry name" value="Aldolase"/>
    <property type="match status" value="1"/>
</dbReference>
<comment type="catalytic activity">
    <reaction evidence="1">
        <text>3-methyl-2-oxobutanoate + acetyl-CoA + H2O = (2S)-2-isopropylmalate + CoA + H(+)</text>
        <dbReference type="Rhea" id="RHEA:21524"/>
        <dbReference type="ChEBI" id="CHEBI:1178"/>
        <dbReference type="ChEBI" id="CHEBI:11851"/>
        <dbReference type="ChEBI" id="CHEBI:15377"/>
        <dbReference type="ChEBI" id="CHEBI:15378"/>
        <dbReference type="ChEBI" id="CHEBI:57287"/>
        <dbReference type="ChEBI" id="CHEBI:57288"/>
        <dbReference type="EC" id="2.3.3.13"/>
    </reaction>
</comment>
<dbReference type="InterPro" id="IPR002034">
    <property type="entry name" value="AIPM/Hcit_synth_CS"/>
</dbReference>
<dbReference type="InterPro" id="IPR013709">
    <property type="entry name" value="2-isopropylmalate_synth_dimer"/>
</dbReference>
<dbReference type="Pfam" id="PF22617">
    <property type="entry name" value="HCS_D2"/>
    <property type="match status" value="1"/>
</dbReference>
<dbReference type="Pfam" id="PF00682">
    <property type="entry name" value="HMGL-like"/>
    <property type="match status" value="1"/>
</dbReference>
<dbReference type="NCBIfam" id="NF002086">
    <property type="entry name" value="PRK00915.1-3"/>
    <property type="match status" value="1"/>
</dbReference>
<evidence type="ECO:0000256" key="5">
    <source>
        <dbReference type="ARBA" id="ARBA00022605"/>
    </source>
</evidence>
<organism evidence="10 11">
    <name type="scientific">Symbiochloris irregularis</name>
    <dbReference type="NCBI Taxonomy" id="706552"/>
    <lineage>
        <taxon>Eukaryota</taxon>
        <taxon>Viridiplantae</taxon>
        <taxon>Chlorophyta</taxon>
        <taxon>core chlorophytes</taxon>
        <taxon>Trebouxiophyceae</taxon>
        <taxon>Trebouxiales</taxon>
        <taxon>Trebouxiaceae</taxon>
        <taxon>Symbiochloris</taxon>
    </lineage>
</organism>
<gene>
    <name evidence="10" type="ORF">WJX73_008839</name>
</gene>
<evidence type="ECO:0000256" key="6">
    <source>
        <dbReference type="ARBA" id="ARBA00022679"/>
    </source>
</evidence>
<comment type="caution">
    <text evidence="10">The sequence shown here is derived from an EMBL/GenBank/DDBJ whole genome shotgun (WGS) entry which is preliminary data.</text>
</comment>
<dbReference type="InterPro" id="IPR000891">
    <property type="entry name" value="PYR_CT"/>
</dbReference>
<dbReference type="GO" id="GO:0003852">
    <property type="term" value="F:2-isopropylmalate synthase activity"/>
    <property type="evidence" value="ECO:0007669"/>
    <property type="project" value="UniProtKB-EC"/>
</dbReference>
<dbReference type="PROSITE" id="PS00815">
    <property type="entry name" value="AIPM_HOMOCIT_SYNTH_1"/>
    <property type="match status" value="1"/>
</dbReference>
<dbReference type="CDD" id="cd07940">
    <property type="entry name" value="DRE_TIM_IPMS"/>
    <property type="match status" value="1"/>
</dbReference>
<dbReference type="AlphaFoldDB" id="A0AAW1P581"/>
<evidence type="ECO:0000256" key="1">
    <source>
        <dbReference type="ARBA" id="ARBA00000064"/>
    </source>
</evidence>
<feature type="compositionally biased region" description="Basic and acidic residues" evidence="8">
    <location>
        <begin position="216"/>
        <end position="232"/>
    </location>
</feature>
<reference evidence="10 11" key="1">
    <citation type="journal article" date="2024" name="Nat. Commun.">
        <title>Phylogenomics reveals the evolutionary origins of lichenization in chlorophyte algae.</title>
        <authorList>
            <person name="Puginier C."/>
            <person name="Libourel C."/>
            <person name="Otte J."/>
            <person name="Skaloud P."/>
            <person name="Haon M."/>
            <person name="Grisel S."/>
            <person name="Petersen M."/>
            <person name="Berrin J.G."/>
            <person name="Delaux P.M."/>
            <person name="Dal Grande F."/>
            <person name="Keller J."/>
        </authorList>
    </citation>
    <scope>NUCLEOTIDE SEQUENCE [LARGE SCALE GENOMIC DNA]</scope>
    <source>
        <strain evidence="10 11">SAG 2036</strain>
    </source>
</reference>
<dbReference type="Pfam" id="PF08502">
    <property type="entry name" value="LeuA_dimer"/>
    <property type="match status" value="1"/>
</dbReference>
<name>A0AAW1P581_9CHLO</name>
<dbReference type="InterPro" id="IPR036230">
    <property type="entry name" value="LeuA_allosteric_dom_sf"/>
</dbReference>
<dbReference type="SUPFAM" id="SSF110921">
    <property type="entry name" value="2-isopropylmalate synthase LeuA, allosteric (dimerisation) domain"/>
    <property type="match status" value="1"/>
</dbReference>
<dbReference type="InterPro" id="IPR005082">
    <property type="entry name" value="Peptidase_U9_T4_prohead"/>
</dbReference>
<dbReference type="SMART" id="SM00917">
    <property type="entry name" value="LeuA_dimer"/>
    <property type="match status" value="1"/>
</dbReference>
<dbReference type="Gene3D" id="3.20.20.70">
    <property type="entry name" value="Aldolase class I"/>
    <property type="match status" value="1"/>
</dbReference>
<dbReference type="Gene3D" id="3.30.160.270">
    <property type="match status" value="1"/>
</dbReference>
<proteinExistence type="predicted"/>
<dbReference type="PROSITE" id="PS50991">
    <property type="entry name" value="PYR_CT"/>
    <property type="match status" value="1"/>
</dbReference>
<accession>A0AAW1P581</accession>
<evidence type="ECO:0000313" key="11">
    <source>
        <dbReference type="Proteomes" id="UP001465755"/>
    </source>
</evidence>
<keyword evidence="4" id="KW-0432">Leucine biosynthesis</keyword>
<keyword evidence="7" id="KW-0100">Branched-chain amino acid biosynthesis</keyword>
<dbReference type="GO" id="GO:0009098">
    <property type="term" value="P:L-leucine biosynthetic process"/>
    <property type="evidence" value="ECO:0007669"/>
    <property type="project" value="UniProtKB-KW"/>
</dbReference>
<evidence type="ECO:0000256" key="8">
    <source>
        <dbReference type="SAM" id="MobiDB-lite"/>
    </source>
</evidence>
<dbReference type="InterPro" id="IPR054691">
    <property type="entry name" value="LeuA/HCS_post-cat"/>
</dbReference>
<dbReference type="InterPro" id="IPR050073">
    <property type="entry name" value="2-IPM_HCS-like"/>
</dbReference>
<dbReference type="PANTHER" id="PTHR10277:SF9">
    <property type="entry name" value="2-ISOPROPYLMALATE SYNTHASE 1, CHLOROPLASTIC-RELATED"/>
    <property type="match status" value="1"/>
</dbReference>
<dbReference type="Pfam" id="PF03420">
    <property type="entry name" value="Peptidase_S77"/>
    <property type="match status" value="1"/>
</dbReference>
<comment type="pathway">
    <text evidence="2">Amino-acid biosynthesis; L-leucine biosynthesis; L-leucine from 3-methyl-2-oxobutanoate: step 1/4.</text>
</comment>
<evidence type="ECO:0000256" key="4">
    <source>
        <dbReference type="ARBA" id="ARBA00022430"/>
    </source>
</evidence>
<dbReference type="FunFam" id="1.10.238.260:FF:000001">
    <property type="entry name" value="2-isopropylmalate synthase"/>
    <property type="match status" value="1"/>
</dbReference>
<keyword evidence="11" id="KW-1185">Reference proteome</keyword>
<dbReference type="EC" id="2.3.3.13" evidence="3"/>
<dbReference type="EMBL" id="JALJOQ010000056">
    <property type="protein sequence ID" value="KAK9803791.1"/>
    <property type="molecule type" value="Genomic_DNA"/>
</dbReference>
<dbReference type="Gene3D" id="1.10.238.260">
    <property type="match status" value="1"/>
</dbReference>
<evidence type="ECO:0000259" key="9">
    <source>
        <dbReference type="PROSITE" id="PS50991"/>
    </source>
</evidence>
<keyword evidence="6" id="KW-0808">Transferase</keyword>
<feature type="region of interest" description="Disordered" evidence="8">
    <location>
        <begin position="194"/>
        <end position="240"/>
    </location>
</feature>